<keyword evidence="2" id="KW-1185">Reference proteome</keyword>
<reference evidence="1 2" key="1">
    <citation type="submission" date="2012-05" db="EMBL/GenBank/DDBJ databases">
        <authorList>
            <person name="Harkins D.M."/>
            <person name="Madupu R."/>
            <person name="Durkin A.S."/>
            <person name="Torralba M."/>
            <person name="Methe B."/>
            <person name="Sutton G.G."/>
            <person name="Nelson K.E."/>
        </authorList>
    </citation>
    <scope>NUCLEOTIDE SEQUENCE [LARGE SCALE GENOMIC DNA]</scope>
    <source>
        <strain evidence="1 2">F0489</strain>
    </source>
</reference>
<dbReference type="AlphaFoldDB" id="J0X6R0"/>
<evidence type="ECO:0000313" key="1">
    <source>
        <dbReference type="EMBL" id="EJF44341.1"/>
    </source>
</evidence>
<dbReference type="Proteomes" id="UP000002941">
    <property type="component" value="Unassembled WGS sequence"/>
</dbReference>
<gene>
    <name evidence="1" type="ORF">HMPREF1318_0284</name>
</gene>
<sequence length="37" mass="4192">MSRSPVQPVTHMDRVPELEVQATLDAPTHVTVRYRCA</sequence>
<proteinExistence type="predicted"/>
<accession>J0X6R0</accession>
<protein>
    <submittedName>
        <fullName evidence="1">Uncharacterized protein</fullName>
    </submittedName>
</protein>
<evidence type="ECO:0000313" key="2">
    <source>
        <dbReference type="Proteomes" id="UP000002941"/>
    </source>
</evidence>
<organism evidence="1 2">
    <name type="scientific">Actinomyces massiliensis F0489</name>
    <dbReference type="NCBI Taxonomy" id="1125718"/>
    <lineage>
        <taxon>Bacteria</taxon>
        <taxon>Bacillati</taxon>
        <taxon>Actinomycetota</taxon>
        <taxon>Actinomycetes</taxon>
        <taxon>Actinomycetales</taxon>
        <taxon>Actinomycetaceae</taxon>
        <taxon>Actinomyces</taxon>
    </lineage>
</organism>
<comment type="caution">
    <text evidence="1">The sequence shown here is derived from an EMBL/GenBank/DDBJ whole genome shotgun (WGS) entry which is preliminary data.</text>
</comment>
<dbReference type="EMBL" id="AKFT01000113">
    <property type="protein sequence ID" value="EJF44341.1"/>
    <property type="molecule type" value="Genomic_DNA"/>
</dbReference>
<name>J0X6R0_9ACTO</name>